<keyword evidence="2" id="KW-1185">Reference proteome</keyword>
<reference evidence="1" key="2">
    <citation type="submission" date="2020-11" db="EMBL/GenBank/DDBJ databases">
        <authorList>
            <person name="McCartney M.A."/>
            <person name="Auch B."/>
            <person name="Kono T."/>
            <person name="Mallez S."/>
            <person name="Becker A."/>
            <person name="Gohl D.M."/>
            <person name="Silverstein K.A.T."/>
            <person name="Koren S."/>
            <person name="Bechman K.B."/>
            <person name="Herman A."/>
            <person name="Abrahante J.E."/>
            <person name="Garbe J."/>
        </authorList>
    </citation>
    <scope>NUCLEOTIDE SEQUENCE</scope>
    <source>
        <strain evidence="1">Duluth1</strain>
        <tissue evidence="1">Whole animal</tissue>
    </source>
</reference>
<gene>
    <name evidence="1" type="ORF">DPMN_007860</name>
</gene>
<reference evidence="1" key="1">
    <citation type="journal article" date="2019" name="bioRxiv">
        <title>The Genome of the Zebra Mussel, Dreissena polymorpha: A Resource for Invasive Species Research.</title>
        <authorList>
            <person name="McCartney M.A."/>
            <person name="Auch B."/>
            <person name="Kono T."/>
            <person name="Mallez S."/>
            <person name="Zhang Y."/>
            <person name="Obille A."/>
            <person name="Becker A."/>
            <person name="Abrahante J.E."/>
            <person name="Garbe J."/>
            <person name="Badalamenti J.P."/>
            <person name="Herman A."/>
            <person name="Mangelson H."/>
            <person name="Liachko I."/>
            <person name="Sullivan S."/>
            <person name="Sone E.D."/>
            <person name="Koren S."/>
            <person name="Silverstein K.A.T."/>
            <person name="Beckman K.B."/>
            <person name="Gohl D.M."/>
        </authorList>
    </citation>
    <scope>NUCLEOTIDE SEQUENCE</scope>
    <source>
        <strain evidence="1">Duluth1</strain>
        <tissue evidence="1">Whole animal</tissue>
    </source>
</reference>
<sequence>MAQLGSFAFTPVSVQYSSHSGYSGPENIQMTPYIFVGFIPKSMTNRGAVQGWKVNGEELTYTNCDGTPSSYIVFFFNPSGQGYKDFDLGHNKLLYQWYDGASVVAQSEFLPDEFYANYH</sequence>
<comment type="caution">
    <text evidence="1">The sequence shown here is derived from an EMBL/GenBank/DDBJ whole genome shotgun (WGS) entry which is preliminary data.</text>
</comment>
<dbReference type="EMBL" id="JAIWYP010000001">
    <property type="protein sequence ID" value="KAH3883892.1"/>
    <property type="molecule type" value="Genomic_DNA"/>
</dbReference>
<name>A0A9D4RZ31_DREPO</name>
<dbReference type="Proteomes" id="UP000828390">
    <property type="component" value="Unassembled WGS sequence"/>
</dbReference>
<evidence type="ECO:0000313" key="1">
    <source>
        <dbReference type="EMBL" id="KAH3883892.1"/>
    </source>
</evidence>
<evidence type="ECO:0000313" key="2">
    <source>
        <dbReference type="Proteomes" id="UP000828390"/>
    </source>
</evidence>
<dbReference type="AlphaFoldDB" id="A0A9D4RZ31"/>
<protein>
    <submittedName>
        <fullName evidence="1">Uncharacterized protein</fullName>
    </submittedName>
</protein>
<proteinExistence type="predicted"/>
<organism evidence="1 2">
    <name type="scientific">Dreissena polymorpha</name>
    <name type="common">Zebra mussel</name>
    <name type="synonym">Mytilus polymorpha</name>
    <dbReference type="NCBI Taxonomy" id="45954"/>
    <lineage>
        <taxon>Eukaryota</taxon>
        <taxon>Metazoa</taxon>
        <taxon>Spiralia</taxon>
        <taxon>Lophotrochozoa</taxon>
        <taxon>Mollusca</taxon>
        <taxon>Bivalvia</taxon>
        <taxon>Autobranchia</taxon>
        <taxon>Heteroconchia</taxon>
        <taxon>Euheterodonta</taxon>
        <taxon>Imparidentia</taxon>
        <taxon>Neoheterodontei</taxon>
        <taxon>Myida</taxon>
        <taxon>Dreissenoidea</taxon>
        <taxon>Dreissenidae</taxon>
        <taxon>Dreissena</taxon>
    </lineage>
</organism>
<accession>A0A9D4RZ31</accession>